<sequence length="342" mass="37083">MAPTMTLPPPTLLALSLLSLLPLVLATPNDDRCPAASELVYSPFKPWFAFPKYANGSRQLCWNMASCTFTEADEARKQQFAATALVMGLIPPTLKDIAWPERRLASVSRRPNPLVETLVRALGLEPVVVGAIARAEASAASPMGRWAWGKRRRTVVALAALCAVALLGAYAALALVEIYSKRAALGCPYPIWALTWYFCGLAPAAAHTAMSRMRGSWVRKDGAKAEVEAASSQYLALGEGQSGAFKAGSSTELEPMMSVNQKGVKADAPKESAKSPVQGADEWWVVQLIWVIYYIAGTLIFTSIMAVTVIELFVWVMICFAVTGASKLLAFFICLAFEDKKW</sequence>
<proteinExistence type="predicted"/>
<keyword evidence="4" id="KW-1185">Reference proteome</keyword>
<feature type="chain" id="PRO_5045634480" evidence="2">
    <location>
        <begin position="27"/>
        <end position="342"/>
    </location>
</feature>
<feature type="transmembrane region" description="Helical" evidence="1">
    <location>
        <begin position="283"/>
        <end position="306"/>
    </location>
</feature>
<feature type="signal peptide" evidence="2">
    <location>
        <begin position="1"/>
        <end position="26"/>
    </location>
</feature>
<evidence type="ECO:0000256" key="1">
    <source>
        <dbReference type="SAM" id="Phobius"/>
    </source>
</evidence>
<protein>
    <submittedName>
        <fullName evidence="3">Uncharacterized protein</fullName>
    </submittedName>
</protein>
<feature type="transmembrane region" description="Helical" evidence="1">
    <location>
        <begin position="312"/>
        <end position="337"/>
    </location>
</feature>
<feature type="transmembrane region" description="Helical" evidence="1">
    <location>
        <begin position="155"/>
        <end position="179"/>
    </location>
</feature>
<comment type="caution">
    <text evidence="3">The sequence shown here is derived from an EMBL/GenBank/DDBJ whole genome shotgun (WGS) entry which is preliminary data.</text>
</comment>
<keyword evidence="1" id="KW-1133">Transmembrane helix</keyword>
<dbReference type="EMBL" id="JAJVDC020000094">
    <property type="protein sequence ID" value="KAL1625509.1"/>
    <property type="molecule type" value="Genomic_DNA"/>
</dbReference>
<evidence type="ECO:0000313" key="3">
    <source>
        <dbReference type="EMBL" id="KAL1625509.1"/>
    </source>
</evidence>
<accession>A0ABR3SN96</accession>
<keyword evidence="1" id="KW-0812">Transmembrane</keyword>
<name>A0ABR3SN96_9PEZI</name>
<keyword evidence="1" id="KW-0472">Membrane</keyword>
<dbReference type="Proteomes" id="UP001521116">
    <property type="component" value="Unassembled WGS sequence"/>
</dbReference>
<gene>
    <name evidence="3" type="ORF">SLS56_007331</name>
</gene>
<evidence type="ECO:0000256" key="2">
    <source>
        <dbReference type="SAM" id="SignalP"/>
    </source>
</evidence>
<reference evidence="3 4" key="1">
    <citation type="submission" date="2024-02" db="EMBL/GenBank/DDBJ databases">
        <title>De novo assembly and annotation of 12 fungi associated with fruit tree decline syndrome in Ontario, Canada.</title>
        <authorList>
            <person name="Sulman M."/>
            <person name="Ellouze W."/>
            <person name="Ilyukhin E."/>
        </authorList>
    </citation>
    <scope>NUCLEOTIDE SEQUENCE [LARGE SCALE GENOMIC DNA]</scope>
    <source>
        <strain evidence="3 4">M1-105</strain>
    </source>
</reference>
<feature type="transmembrane region" description="Helical" evidence="1">
    <location>
        <begin position="191"/>
        <end position="210"/>
    </location>
</feature>
<evidence type="ECO:0000313" key="4">
    <source>
        <dbReference type="Proteomes" id="UP001521116"/>
    </source>
</evidence>
<keyword evidence="2" id="KW-0732">Signal</keyword>
<organism evidence="3 4">
    <name type="scientific">Neofusicoccum ribis</name>
    <dbReference type="NCBI Taxonomy" id="45134"/>
    <lineage>
        <taxon>Eukaryota</taxon>
        <taxon>Fungi</taxon>
        <taxon>Dikarya</taxon>
        <taxon>Ascomycota</taxon>
        <taxon>Pezizomycotina</taxon>
        <taxon>Dothideomycetes</taxon>
        <taxon>Dothideomycetes incertae sedis</taxon>
        <taxon>Botryosphaeriales</taxon>
        <taxon>Botryosphaeriaceae</taxon>
        <taxon>Neofusicoccum</taxon>
    </lineage>
</organism>